<dbReference type="Pfam" id="PF08676">
    <property type="entry name" value="MutL_C"/>
    <property type="match status" value="1"/>
</dbReference>
<feature type="domain" description="DNA mismatch repair protein S5" evidence="5">
    <location>
        <begin position="197"/>
        <end position="291"/>
    </location>
</feature>
<keyword evidence="7" id="KW-1185">Reference proteome</keyword>
<dbReference type="GO" id="GO:0032300">
    <property type="term" value="C:mismatch repair complex"/>
    <property type="evidence" value="ECO:0007669"/>
    <property type="project" value="InterPro"/>
</dbReference>
<dbReference type="InterPro" id="IPR014762">
    <property type="entry name" value="DNA_mismatch_repair_CS"/>
</dbReference>
<dbReference type="AlphaFoldDB" id="E8T2A3"/>
<dbReference type="InterPro" id="IPR014721">
    <property type="entry name" value="Ribsml_uS5_D2-typ_fold_subgr"/>
</dbReference>
<dbReference type="Gene3D" id="3.30.1540.20">
    <property type="entry name" value="MutL, C-terminal domain, dimerisation subdomain"/>
    <property type="match status" value="2"/>
</dbReference>
<dbReference type="NCBIfam" id="TIGR00585">
    <property type="entry name" value="mutl"/>
    <property type="match status" value="1"/>
</dbReference>
<dbReference type="InterPro" id="IPR042121">
    <property type="entry name" value="MutL_C_regsub"/>
</dbReference>
<evidence type="ECO:0000256" key="4">
    <source>
        <dbReference type="ARBA" id="ARBA00023204"/>
    </source>
</evidence>
<sequence>MIKRLPREVVARIASGQIASSPAAVLKELIENALDAKASEVKVQVETPFNFRVSDNGIGIPYRELPLAVERFTTSKIFSVEELERVTSYGFRGEALFAISQFSTLEIKSRHEAEEVGGKLVVTAGEVKEYSPIPFRRGTTVTVSNLFFNVPVRRKATSQKERSLMERLTLRYALANPHVTFKFGELTLPATSLKERLIQVTRGKPKFQLIEGDGVTLFFSREERGPRELFVNRRPVSVPEVERLLEEFGVKAFVLFMELPPEEVDFNVSPLKEKVLFKSERGVKALRELLEGEFNLPKPSVQRAKAEEDTGPIELIGSDGTVLIAHDRKFYYFFDQHLIHERVNYEELLKALFAGKVKKVKLVPPVTVPVTVKEKLDAIHAVYAESEKGLTVYEAPELITPEEIKKLESQPLETVASVACRRAVKAGYVFKEFKELESLFNRYLRCAEKERCPHGRPIYYKVRKQVIYSHLGRKRI</sequence>
<dbReference type="Gene3D" id="3.30.230.10">
    <property type="match status" value="1"/>
</dbReference>
<proteinExistence type="inferred from homology"/>
<dbReference type="SMART" id="SM01340">
    <property type="entry name" value="DNA_mis_repair"/>
    <property type="match status" value="1"/>
</dbReference>
<dbReference type="Pfam" id="PF13589">
    <property type="entry name" value="HATPase_c_3"/>
    <property type="match status" value="1"/>
</dbReference>
<dbReference type="InterPro" id="IPR036890">
    <property type="entry name" value="HATPase_C_sf"/>
</dbReference>
<dbReference type="KEGG" id="tam:Theam_1031"/>
<dbReference type="SUPFAM" id="SSF54211">
    <property type="entry name" value="Ribosomal protein S5 domain 2-like"/>
    <property type="match status" value="1"/>
</dbReference>
<dbReference type="GO" id="GO:0016887">
    <property type="term" value="F:ATP hydrolysis activity"/>
    <property type="evidence" value="ECO:0007669"/>
    <property type="project" value="InterPro"/>
</dbReference>
<dbReference type="OrthoDB" id="9763467at2"/>
<dbReference type="Pfam" id="PF01119">
    <property type="entry name" value="DNA_mis_repair"/>
    <property type="match status" value="1"/>
</dbReference>
<keyword evidence="4" id="KW-0234">DNA repair</keyword>
<dbReference type="Gene3D" id="3.30.1370.100">
    <property type="entry name" value="MutL, C-terminal domain, regulatory subdomain"/>
    <property type="match status" value="1"/>
</dbReference>
<evidence type="ECO:0000256" key="3">
    <source>
        <dbReference type="ARBA" id="ARBA00022763"/>
    </source>
</evidence>
<dbReference type="InterPro" id="IPR020568">
    <property type="entry name" value="Ribosomal_Su5_D2-typ_SF"/>
</dbReference>
<dbReference type="STRING" id="648996.Theam_1031"/>
<evidence type="ECO:0000313" key="6">
    <source>
        <dbReference type="EMBL" id="ADU96998.1"/>
    </source>
</evidence>
<keyword evidence="3" id="KW-0227">DNA damage</keyword>
<dbReference type="GO" id="GO:0006298">
    <property type="term" value="P:mismatch repair"/>
    <property type="evidence" value="ECO:0007669"/>
    <property type="project" value="InterPro"/>
</dbReference>
<dbReference type="SUPFAM" id="SSF55874">
    <property type="entry name" value="ATPase domain of HSP90 chaperone/DNA topoisomerase II/histidine kinase"/>
    <property type="match status" value="1"/>
</dbReference>
<dbReference type="InterPro" id="IPR037198">
    <property type="entry name" value="MutL_C_sf"/>
</dbReference>
<dbReference type="Proteomes" id="UP000006362">
    <property type="component" value="Chromosome"/>
</dbReference>
<evidence type="ECO:0000259" key="5">
    <source>
        <dbReference type="SMART" id="SM01340"/>
    </source>
</evidence>
<evidence type="ECO:0000256" key="1">
    <source>
        <dbReference type="ARBA" id="ARBA00006082"/>
    </source>
</evidence>
<name>E8T2A3_THEA1</name>
<dbReference type="HOGENOM" id="CLU_004131_4_1_0"/>
<dbReference type="GO" id="GO:0140664">
    <property type="term" value="F:ATP-dependent DNA damage sensor activity"/>
    <property type="evidence" value="ECO:0007669"/>
    <property type="project" value="InterPro"/>
</dbReference>
<reference evidence="6" key="1">
    <citation type="submission" date="2011-01" db="EMBL/GenBank/DDBJ databases">
        <title>Complete sequence of chromosome of Thermovibrio ammonificans HB-1.</title>
        <authorList>
            <consortium name="US DOE Joint Genome Institute"/>
            <person name="Lucas S."/>
            <person name="Copeland A."/>
            <person name="Lapidus A."/>
            <person name="Cheng J.-F."/>
            <person name="Goodwin L."/>
            <person name="Pitluck S."/>
            <person name="Davenport K."/>
            <person name="Detter J.C."/>
            <person name="Han C."/>
            <person name="Tapia R."/>
            <person name="Land M."/>
            <person name="Hauser L."/>
            <person name="Kyrpides N."/>
            <person name="Ivanova N."/>
            <person name="Ovchinnikova G."/>
            <person name="Vetriani C."/>
            <person name="Woyke T."/>
        </authorList>
    </citation>
    <scope>NUCLEOTIDE SEQUENCE [LARGE SCALE GENOMIC DNA]</scope>
    <source>
        <strain evidence="6">HB-1</strain>
    </source>
</reference>
<dbReference type="InterPro" id="IPR014790">
    <property type="entry name" value="MutL_C"/>
</dbReference>
<evidence type="ECO:0000256" key="2">
    <source>
        <dbReference type="ARBA" id="ARBA00021975"/>
    </source>
</evidence>
<organism evidence="6 7">
    <name type="scientific">Thermovibrio ammonificans (strain DSM 15698 / JCM 12110 / HB-1)</name>
    <dbReference type="NCBI Taxonomy" id="648996"/>
    <lineage>
        <taxon>Bacteria</taxon>
        <taxon>Pseudomonadati</taxon>
        <taxon>Aquificota</taxon>
        <taxon>Aquificia</taxon>
        <taxon>Desulfurobacteriales</taxon>
        <taxon>Desulfurobacteriaceae</taxon>
        <taxon>Thermovibrio</taxon>
    </lineage>
</organism>
<dbReference type="Gene3D" id="3.30.565.10">
    <property type="entry name" value="Histidine kinase-like ATPase, C-terminal domain"/>
    <property type="match status" value="1"/>
</dbReference>
<dbReference type="FunFam" id="3.30.565.10:FF:000003">
    <property type="entry name" value="DNA mismatch repair endonuclease MutL"/>
    <property type="match status" value="1"/>
</dbReference>
<dbReference type="PANTHER" id="PTHR10073:SF12">
    <property type="entry name" value="DNA MISMATCH REPAIR PROTEIN MLH1"/>
    <property type="match status" value="1"/>
</dbReference>
<protein>
    <recommendedName>
        <fullName evidence="2">DNA mismatch repair protein MutL</fullName>
    </recommendedName>
</protein>
<dbReference type="EMBL" id="CP002444">
    <property type="protein sequence ID" value="ADU96998.1"/>
    <property type="molecule type" value="Genomic_DNA"/>
</dbReference>
<dbReference type="CDD" id="cd16926">
    <property type="entry name" value="HATPase_MutL-MLH-PMS-like"/>
    <property type="match status" value="1"/>
</dbReference>
<dbReference type="GO" id="GO:0005524">
    <property type="term" value="F:ATP binding"/>
    <property type="evidence" value="ECO:0007669"/>
    <property type="project" value="InterPro"/>
</dbReference>
<dbReference type="PANTHER" id="PTHR10073">
    <property type="entry name" value="DNA MISMATCH REPAIR PROTEIN MLH, PMS, MUTL"/>
    <property type="match status" value="1"/>
</dbReference>
<evidence type="ECO:0000313" key="7">
    <source>
        <dbReference type="Proteomes" id="UP000006362"/>
    </source>
</evidence>
<dbReference type="GO" id="GO:0030983">
    <property type="term" value="F:mismatched DNA binding"/>
    <property type="evidence" value="ECO:0007669"/>
    <property type="project" value="InterPro"/>
</dbReference>
<comment type="similarity">
    <text evidence="1">Belongs to the DNA mismatch repair MutL/HexB family.</text>
</comment>
<dbReference type="SUPFAM" id="SSF118116">
    <property type="entry name" value="DNA mismatch repair protein MutL"/>
    <property type="match status" value="1"/>
</dbReference>
<gene>
    <name evidence="6" type="ordered locus">Theam_1031</name>
</gene>
<dbReference type="RefSeq" id="WP_013537784.1">
    <property type="nucleotide sequence ID" value="NC_014926.1"/>
</dbReference>
<dbReference type="InterPro" id="IPR038973">
    <property type="entry name" value="MutL/Mlh/Pms-like"/>
</dbReference>
<dbReference type="InterPro" id="IPR002099">
    <property type="entry name" value="MutL/Mlh/PMS"/>
</dbReference>
<accession>E8T2A3</accession>
<dbReference type="eggNOG" id="COG0323">
    <property type="taxonomic scope" value="Bacteria"/>
</dbReference>
<dbReference type="InterPro" id="IPR042120">
    <property type="entry name" value="MutL_C_dimsub"/>
</dbReference>
<dbReference type="PROSITE" id="PS00058">
    <property type="entry name" value="DNA_MISMATCH_REPAIR_1"/>
    <property type="match status" value="1"/>
</dbReference>
<dbReference type="CDD" id="cd00782">
    <property type="entry name" value="MutL_Trans"/>
    <property type="match status" value="1"/>
</dbReference>
<dbReference type="InterPro" id="IPR013507">
    <property type="entry name" value="DNA_mismatch_S5_2-like"/>
</dbReference>